<evidence type="ECO:0000313" key="7">
    <source>
        <dbReference type="EMBL" id="UYH50606.1"/>
    </source>
</evidence>
<keyword evidence="5" id="KW-0812">Transmembrane</keyword>
<dbReference type="PROSITE" id="PS51352">
    <property type="entry name" value="THIOREDOXIN_2"/>
    <property type="match status" value="1"/>
</dbReference>
<evidence type="ECO:0000256" key="2">
    <source>
        <dbReference type="ARBA" id="ARBA00022748"/>
    </source>
</evidence>
<dbReference type="InterPro" id="IPR000866">
    <property type="entry name" value="AhpC/TSA"/>
</dbReference>
<dbReference type="InterPro" id="IPR050553">
    <property type="entry name" value="Thioredoxin_ResA/DsbE_sf"/>
</dbReference>
<keyword evidence="2" id="KW-0201">Cytochrome c-type biogenesis</keyword>
<gene>
    <name evidence="7" type="ORF">N5W20_05625</name>
</gene>
<keyword evidence="8" id="KW-1185">Reference proteome</keyword>
<dbReference type="Pfam" id="PF00578">
    <property type="entry name" value="AhpC-TSA"/>
    <property type="match status" value="1"/>
</dbReference>
<evidence type="ECO:0000313" key="8">
    <source>
        <dbReference type="Proteomes" id="UP001163831"/>
    </source>
</evidence>
<feature type="domain" description="Thioredoxin" evidence="6">
    <location>
        <begin position="45"/>
        <end position="183"/>
    </location>
</feature>
<protein>
    <submittedName>
        <fullName evidence="7">Redoxin domain-containing protein</fullName>
    </submittedName>
</protein>
<keyword evidence="5" id="KW-1133">Transmembrane helix</keyword>
<keyword evidence="4" id="KW-0676">Redox-active center</keyword>
<dbReference type="RefSeq" id="WP_319806192.1">
    <property type="nucleotide sequence ID" value="NZ_CP107052.1"/>
</dbReference>
<organism evidence="7 8">
    <name type="scientific">Candidatus Kirkpatrickella diaphorinae</name>
    <dbReference type="NCBI Taxonomy" id="2984322"/>
    <lineage>
        <taxon>Bacteria</taxon>
        <taxon>Pseudomonadati</taxon>
        <taxon>Pseudomonadota</taxon>
        <taxon>Alphaproteobacteria</taxon>
        <taxon>Acetobacterales</taxon>
        <taxon>Acetobacteraceae</taxon>
        <taxon>Candidatus Kirkpatrickella</taxon>
    </lineage>
</organism>
<keyword evidence="5" id="KW-0472">Membrane</keyword>
<name>A0ABY6GGH9_9PROT</name>
<dbReference type="EMBL" id="CP107052">
    <property type="protein sequence ID" value="UYH50606.1"/>
    <property type="molecule type" value="Genomic_DNA"/>
</dbReference>
<dbReference type="Gene3D" id="3.40.30.10">
    <property type="entry name" value="Glutaredoxin"/>
    <property type="match status" value="1"/>
</dbReference>
<evidence type="ECO:0000256" key="3">
    <source>
        <dbReference type="ARBA" id="ARBA00023157"/>
    </source>
</evidence>
<evidence type="ECO:0000256" key="4">
    <source>
        <dbReference type="ARBA" id="ARBA00023284"/>
    </source>
</evidence>
<dbReference type="InterPro" id="IPR013766">
    <property type="entry name" value="Thioredoxin_domain"/>
</dbReference>
<accession>A0ABY6GGH9</accession>
<evidence type="ECO:0000259" key="6">
    <source>
        <dbReference type="PROSITE" id="PS51352"/>
    </source>
</evidence>
<keyword evidence="3" id="KW-1015">Disulfide bond</keyword>
<sequence>MTPVQKRRLVMSLPILIALAMGGGFWAMLSGMREGRFDPRAVETPATTRLIPDFDLPGLMPDEPRLRRAILKMRTKPVLINFFASWCIPCITELPELQNLGHDVTIWGIAYKDRPENARALVLRNNKPYEMTAQDVGGDFGIEMGINGVPESFLVMPDGRIIWHDSVPITSETIRNVIRPLLKAVR</sequence>
<dbReference type="Proteomes" id="UP001163831">
    <property type="component" value="Chromosome"/>
</dbReference>
<feature type="transmembrane region" description="Helical" evidence="5">
    <location>
        <begin position="9"/>
        <end position="29"/>
    </location>
</feature>
<dbReference type="PANTHER" id="PTHR42852:SF6">
    <property type="entry name" value="THIOL:DISULFIDE INTERCHANGE PROTEIN DSBE"/>
    <property type="match status" value="1"/>
</dbReference>
<proteinExistence type="predicted"/>
<dbReference type="SUPFAM" id="SSF52833">
    <property type="entry name" value="Thioredoxin-like"/>
    <property type="match status" value="1"/>
</dbReference>
<evidence type="ECO:0000256" key="1">
    <source>
        <dbReference type="ARBA" id="ARBA00004196"/>
    </source>
</evidence>
<dbReference type="InterPro" id="IPR036249">
    <property type="entry name" value="Thioredoxin-like_sf"/>
</dbReference>
<reference evidence="7" key="1">
    <citation type="submission" date="2022-10" db="EMBL/GenBank/DDBJ databases">
        <title>Candidatus Kirkpatrella diaphorinas gen. nov., sp. nov., an uncultured endosymbiont identified in a population of Diaphorina citri from Hawaii.</title>
        <authorList>
            <person name="Henry E.M."/>
            <person name="Carlson C.R."/>
            <person name="Kuo Y.-W."/>
        </authorList>
    </citation>
    <scope>NUCLEOTIDE SEQUENCE</scope>
    <source>
        <strain evidence="7">CADCRV1</strain>
    </source>
</reference>
<dbReference type="PANTHER" id="PTHR42852">
    <property type="entry name" value="THIOL:DISULFIDE INTERCHANGE PROTEIN DSBE"/>
    <property type="match status" value="1"/>
</dbReference>
<evidence type="ECO:0000256" key="5">
    <source>
        <dbReference type="SAM" id="Phobius"/>
    </source>
</evidence>
<comment type="subcellular location">
    <subcellularLocation>
        <location evidence="1">Cell envelope</location>
    </subcellularLocation>
</comment>